<evidence type="ECO:0000313" key="3">
    <source>
        <dbReference type="Proteomes" id="UP000887013"/>
    </source>
</evidence>
<feature type="compositionally biased region" description="Basic and acidic residues" evidence="1">
    <location>
        <begin position="508"/>
        <end position="522"/>
    </location>
</feature>
<feature type="compositionally biased region" description="Polar residues" evidence="1">
    <location>
        <begin position="484"/>
        <end position="507"/>
    </location>
</feature>
<keyword evidence="3" id="KW-1185">Reference proteome</keyword>
<dbReference type="AlphaFoldDB" id="A0A8X6Q9T0"/>
<reference evidence="2" key="1">
    <citation type="submission" date="2020-08" db="EMBL/GenBank/DDBJ databases">
        <title>Multicomponent nature underlies the extraordinary mechanical properties of spider dragline silk.</title>
        <authorList>
            <person name="Kono N."/>
            <person name="Nakamura H."/>
            <person name="Mori M."/>
            <person name="Yoshida Y."/>
            <person name="Ohtoshi R."/>
            <person name="Malay A.D."/>
            <person name="Moran D.A.P."/>
            <person name="Tomita M."/>
            <person name="Numata K."/>
            <person name="Arakawa K."/>
        </authorList>
    </citation>
    <scope>NUCLEOTIDE SEQUENCE</scope>
</reference>
<feature type="region of interest" description="Disordered" evidence="1">
    <location>
        <begin position="448"/>
        <end position="522"/>
    </location>
</feature>
<evidence type="ECO:0000256" key="1">
    <source>
        <dbReference type="SAM" id="MobiDB-lite"/>
    </source>
</evidence>
<feature type="region of interest" description="Disordered" evidence="1">
    <location>
        <begin position="99"/>
        <end position="121"/>
    </location>
</feature>
<feature type="non-terminal residue" evidence="2">
    <location>
        <position position="522"/>
    </location>
</feature>
<feature type="compositionally biased region" description="Polar residues" evidence="1">
    <location>
        <begin position="448"/>
        <end position="458"/>
    </location>
</feature>
<feature type="compositionally biased region" description="Low complexity" evidence="1">
    <location>
        <begin position="464"/>
        <end position="478"/>
    </location>
</feature>
<evidence type="ECO:0000313" key="2">
    <source>
        <dbReference type="EMBL" id="GFU07462.1"/>
    </source>
</evidence>
<name>A0A8X6Q9T0_NEPPI</name>
<dbReference type="Proteomes" id="UP000887013">
    <property type="component" value="Unassembled WGS sequence"/>
</dbReference>
<feature type="compositionally biased region" description="Polar residues" evidence="1">
    <location>
        <begin position="111"/>
        <end position="121"/>
    </location>
</feature>
<dbReference type="EMBL" id="BMAW01077657">
    <property type="protein sequence ID" value="GFU07462.1"/>
    <property type="molecule type" value="Genomic_DNA"/>
</dbReference>
<comment type="caution">
    <text evidence="2">The sequence shown here is derived from an EMBL/GenBank/DDBJ whole genome shotgun (WGS) entry which is preliminary data.</text>
</comment>
<accession>A0A8X6Q9T0</accession>
<protein>
    <submittedName>
        <fullName evidence="2">Uncharacterized protein</fullName>
    </submittedName>
</protein>
<organism evidence="2 3">
    <name type="scientific">Nephila pilipes</name>
    <name type="common">Giant wood spider</name>
    <name type="synonym">Nephila maculata</name>
    <dbReference type="NCBI Taxonomy" id="299642"/>
    <lineage>
        <taxon>Eukaryota</taxon>
        <taxon>Metazoa</taxon>
        <taxon>Ecdysozoa</taxon>
        <taxon>Arthropoda</taxon>
        <taxon>Chelicerata</taxon>
        <taxon>Arachnida</taxon>
        <taxon>Araneae</taxon>
        <taxon>Araneomorphae</taxon>
        <taxon>Entelegynae</taxon>
        <taxon>Araneoidea</taxon>
        <taxon>Nephilidae</taxon>
        <taxon>Nephila</taxon>
    </lineage>
</organism>
<sequence length="522" mass="58905">MSNESNKSRMELSNSGINYPELFSNESISQNVQQSNISLNCPESISNESFTHFTQHQNSVYNPVTTSDQRIIYAMEPSNSYLNYLGEIYSENNSSSMQQTSSFLHERSLKPSESISRDMQLSSIPQNYTGSISNDLVTHFQQRQNSVHNPIHNLSESISYGTEQSRSYLNYPRSMSRENNSSSTQHSSLHVNYSVSTSCENNSSSTQHSSSYINYLGSMSRENTSSYSQHSSSYVNVPGSMSFENNSSFMQHSSSSLHAPVSNSNESVSRNMYIEIQEPSYNFGKVHAKKNISCHIKNSNSSFANLESTLRGSISHDMQDLSSSFNYHKDPSNDFISYQNHQTYSPLLHSEPASRKFVTNEFLNSYNSSNFPRPKILKSTTCDTEQSNASLVQSGVTSIETSSSDDQNHLLFPFTSVQDSSENVSHKIRNTKIVSKYPGSLYQETISPYTENRSSSSCIPGPHSNKNNNYNMQQSNSSFYHPESISNENYSRDMQTSNSTTEQNIRTELTEHRPTHTGEKRY</sequence>
<gene>
    <name evidence="2" type="ORF">NPIL_698991</name>
</gene>
<proteinExistence type="predicted"/>